<evidence type="ECO:0000259" key="11">
    <source>
        <dbReference type="Pfam" id="PF00712"/>
    </source>
</evidence>
<keyword evidence="4 12" id="KW-0808">Transferase</keyword>
<dbReference type="GO" id="GO:0006271">
    <property type="term" value="P:DNA strand elongation involved in DNA replication"/>
    <property type="evidence" value="ECO:0007669"/>
    <property type="project" value="TreeGrafter"/>
</dbReference>
<comment type="caution">
    <text evidence="12">The sequence shown here is derived from an EMBL/GenBank/DDBJ whole genome shotgun (WGS) entry which is preliminary data.</text>
</comment>
<dbReference type="GO" id="GO:0009360">
    <property type="term" value="C:DNA polymerase III complex"/>
    <property type="evidence" value="ECO:0007669"/>
    <property type="project" value="InterPro"/>
</dbReference>
<reference evidence="12 14" key="1">
    <citation type="submission" date="2007-08" db="EMBL/GenBank/DDBJ databases">
        <title>Draft genome sequence of Clostridium leptum (DSM 753).</title>
        <authorList>
            <person name="Sudarsanam P."/>
            <person name="Ley R."/>
            <person name="Guruge J."/>
            <person name="Turnbaugh P.J."/>
            <person name="Mahowald M."/>
            <person name="Liep D."/>
            <person name="Gordon J."/>
        </authorList>
    </citation>
    <scope>NUCLEOTIDE SEQUENCE [LARGE SCALE GENOMIC DNA]</scope>
    <source>
        <strain evidence="12 14">DSM 753</strain>
    </source>
</reference>
<evidence type="ECO:0000256" key="6">
    <source>
        <dbReference type="ARBA" id="ARBA00022705"/>
    </source>
</evidence>
<evidence type="ECO:0000256" key="7">
    <source>
        <dbReference type="ARBA" id="ARBA00022932"/>
    </source>
</evidence>
<dbReference type="GO" id="GO:0003677">
    <property type="term" value="F:DNA binding"/>
    <property type="evidence" value="ECO:0007669"/>
    <property type="project" value="UniProtKB-KW"/>
</dbReference>
<dbReference type="Gene3D" id="3.10.150.10">
    <property type="entry name" value="DNA Polymerase III, subunit A, domain 2"/>
    <property type="match status" value="1"/>
</dbReference>
<dbReference type="Gene3D" id="3.70.10.10">
    <property type="match status" value="1"/>
</dbReference>
<evidence type="ECO:0000256" key="10">
    <source>
        <dbReference type="SAM" id="MobiDB-lite"/>
    </source>
</evidence>
<organism evidence="12 14">
    <name type="scientific">[Clostridium] leptum DSM 753</name>
    <dbReference type="NCBI Taxonomy" id="428125"/>
    <lineage>
        <taxon>Bacteria</taxon>
        <taxon>Bacillati</taxon>
        <taxon>Bacillota</taxon>
        <taxon>Clostridia</taxon>
        <taxon>Eubacteriales</taxon>
        <taxon>Oscillospiraceae</taxon>
        <taxon>Oscillospiraceae incertae sedis</taxon>
    </lineage>
</organism>
<name>A7VY73_9FIRM</name>
<keyword evidence="5 12" id="KW-0548">Nucleotidyltransferase</keyword>
<dbReference type="AlphaFoldDB" id="A7VY73"/>
<dbReference type="InterPro" id="IPR046938">
    <property type="entry name" value="DNA_clamp_sf"/>
</dbReference>
<protein>
    <recommendedName>
        <fullName evidence="9">DNA polymerase III subunit beta</fullName>
    </recommendedName>
</protein>
<comment type="subcellular location">
    <subcellularLocation>
        <location evidence="1">Cytoplasm</location>
    </subcellularLocation>
</comment>
<keyword evidence="3" id="KW-0963">Cytoplasm</keyword>
<dbReference type="PANTHER" id="PTHR30478:SF0">
    <property type="entry name" value="BETA SLIDING CLAMP"/>
    <property type="match status" value="1"/>
</dbReference>
<evidence type="ECO:0000256" key="8">
    <source>
        <dbReference type="ARBA" id="ARBA00023125"/>
    </source>
</evidence>
<keyword evidence="6" id="KW-0235">DNA replication</keyword>
<evidence type="ECO:0000256" key="4">
    <source>
        <dbReference type="ARBA" id="ARBA00022679"/>
    </source>
</evidence>
<keyword evidence="8" id="KW-0238">DNA-binding</keyword>
<dbReference type="EMBL" id="ABCB02000021">
    <property type="protein sequence ID" value="EDO59501.1"/>
    <property type="molecule type" value="Genomic_DNA"/>
</dbReference>
<dbReference type="InterPro" id="IPR001001">
    <property type="entry name" value="DNA_polIII_beta"/>
</dbReference>
<dbReference type="InterPro" id="IPR022634">
    <property type="entry name" value="DNA_polIII_beta_N"/>
</dbReference>
<evidence type="ECO:0000256" key="2">
    <source>
        <dbReference type="ARBA" id="ARBA00010752"/>
    </source>
</evidence>
<evidence type="ECO:0000313" key="15">
    <source>
        <dbReference type="Proteomes" id="UP000220611"/>
    </source>
</evidence>
<dbReference type="Proteomes" id="UP000220611">
    <property type="component" value="Unassembled WGS sequence"/>
</dbReference>
<evidence type="ECO:0000256" key="3">
    <source>
        <dbReference type="ARBA" id="ARBA00022490"/>
    </source>
</evidence>
<evidence type="ECO:0000256" key="5">
    <source>
        <dbReference type="ARBA" id="ARBA00022695"/>
    </source>
</evidence>
<dbReference type="EMBL" id="NOXF01000015">
    <property type="protein sequence ID" value="PEQ23500.1"/>
    <property type="molecule type" value="Genomic_DNA"/>
</dbReference>
<dbReference type="Proteomes" id="UP000003490">
    <property type="component" value="Unassembled WGS sequence"/>
</dbReference>
<dbReference type="eggNOG" id="COG0592">
    <property type="taxonomic scope" value="Bacteria"/>
</dbReference>
<dbReference type="GO" id="GO:0008408">
    <property type="term" value="F:3'-5' exonuclease activity"/>
    <property type="evidence" value="ECO:0007669"/>
    <property type="project" value="InterPro"/>
</dbReference>
<keyword evidence="7" id="KW-0239">DNA-directed DNA polymerase</keyword>
<dbReference type="GO" id="GO:0003887">
    <property type="term" value="F:DNA-directed DNA polymerase activity"/>
    <property type="evidence" value="ECO:0007669"/>
    <property type="project" value="UniProtKB-KW"/>
</dbReference>
<dbReference type="GO" id="GO:0005737">
    <property type="term" value="C:cytoplasm"/>
    <property type="evidence" value="ECO:0007669"/>
    <property type="project" value="UniProtKB-SubCell"/>
</dbReference>
<feature type="region of interest" description="Disordered" evidence="10">
    <location>
        <begin position="362"/>
        <end position="393"/>
    </location>
</feature>
<gene>
    <name evidence="12" type="primary">dnaN</name>
    <name evidence="13" type="ORF">CH238_13700</name>
    <name evidence="12" type="ORF">CLOLEP_03549</name>
</gene>
<dbReference type="SUPFAM" id="SSF55979">
    <property type="entry name" value="DNA clamp"/>
    <property type="match status" value="2"/>
</dbReference>
<keyword evidence="15" id="KW-1185">Reference proteome</keyword>
<evidence type="ECO:0000256" key="1">
    <source>
        <dbReference type="ARBA" id="ARBA00004496"/>
    </source>
</evidence>
<evidence type="ECO:0000313" key="14">
    <source>
        <dbReference type="Proteomes" id="UP000003490"/>
    </source>
</evidence>
<evidence type="ECO:0000256" key="9">
    <source>
        <dbReference type="ARBA" id="ARBA00033275"/>
    </source>
</evidence>
<feature type="compositionally biased region" description="Basic and acidic residues" evidence="10">
    <location>
        <begin position="367"/>
        <end position="376"/>
    </location>
</feature>
<reference evidence="12 14" key="2">
    <citation type="submission" date="2007-08" db="EMBL/GenBank/DDBJ databases">
        <authorList>
            <person name="Fulton L."/>
            <person name="Clifton S."/>
            <person name="Fulton B."/>
            <person name="Xu J."/>
            <person name="Minx P."/>
            <person name="Pepin K.H."/>
            <person name="Johnson M."/>
            <person name="Thiruvilangam P."/>
            <person name="Bhonagiri V."/>
            <person name="Nash W.E."/>
            <person name="Wang C."/>
            <person name="Mardis E.R."/>
            <person name="Wilson R.K."/>
        </authorList>
    </citation>
    <scope>NUCLEOTIDE SEQUENCE [LARGE SCALE GENOMIC DNA]</scope>
    <source>
        <strain evidence="12 14">DSM 753</strain>
    </source>
</reference>
<comment type="similarity">
    <text evidence="2">Belongs to the beta sliding clamp family.</text>
</comment>
<accession>A7VY73</accession>
<dbReference type="OrthoDB" id="1863128at2"/>
<dbReference type="PANTHER" id="PTHR30478">
    <property type="entry name" value="DNA POLYMERASE III SUBUNIT BETA"/>
    <property type="match status" value="1"/>
</dbReference>
<proteinExistence type="inferred from homology"/>
<sequence>MKFTVNRLLMYQAVKTVLKIVRPNKEIPELGGLLIEADESSGMLTITGTDIRTHIQRRLRLEHIEESGGMILKPILAEMLYLLTDEFVELESEKNLVTLRSGSCQYTISSLAAKSFPKLQIPFPEDTIQVKGINSLIRRTVFAANGDNIDYNRAGFSYVKISFRGGMATAEATDGSCIAVTASPHCADGDLDMILHEKALTVLDSVVNPNEELYVGIVGKVAVFMKEDLFFSTMLFTGNYLEASKLLSNFHGSYQATIDAKQLYELVSGLSVIFDTKDDKCINLRIEPDKVCAQVITGRCSSASQVKAAGTIPTPADGFHYRPKLLTDCLRRLAGPVQMEIDQQGFAVMNANGSRYFISPRGPARIYQEENPEKKPKGASKKAKTKTTAAKAA</sequence>
<reference evidence="13 15" key="3">
    <citation type="submission" date="2017-07" db="EMBL/GenBank/DDBJ databases">
        <title>Prevalence of linear plasmids in Cutibacterium (Propionibacterium) acnes isolates obtained from prostatic tissue.</title>
        <authorList>
            <person name="Davidsson S."/>
            <person name="Carlsson J."/>
            <person name="Molling P."/>
            <person name="Andren O."/>
            <person name="Andersson S.-O."/>
            <person name="Brzuszkiewicz E."/>
            <person name="Poehlein A."/>
            <person name="Al-Zeer M."/>
            <person name="Brinkmann V."/>
            <person name="Scavenius C."/>
            <person name="Nazipi S."/>
            <person name="Soderquist B."/>
            <person name="Bruggemann H."/>
        </authorList>
    </citation>
    <scope>NUCLEOTIDE SEQUENCE [LARGE SCALE GENOMIC DNA]</scope>
    <source>
        <strain evidence="13 15">DSM 753</strain>
    </source>
</reference>
<dbReference type="SMART" id="SM00480">
    <property type="entry name" value="POL3Bc"/>
    <property type="match status" value="1"/>
</dbReference>
<feature type="domain" description="DNA polymerase III beta sliding clamp N-terminal" evidence="11">
    <location>
        <begin position="1"/>
        <end position="119"/>
    </location>
</feature>
<evidence type="ECO:0000313" key="12">
    <source>
        <dbReference type="EMBL" id="EDO59501.1"/>
    </source>
</evidence>
<dbReference type="HOGENOM" id="CLU_747428_0_0_9"/>
<evidence type="ECO:0000313" key="13">
    <source>
        <dbReference type="EMBL" id="PEQ23500.1"/>
    </source>
</evidence>
<dbReference type="Pfam" id="PF00712">
    <property type="entry name" value="DNA_pol3_beta"/>
    <property type="match status" value="1"/>
</dbReference>